<protein>
    <submittedName>
        <fullName evidence="3">Uncharacterized protein LOC111461308</fullName>
    </submittedName>
</protein>
<dbReference type="KEGG" id="cmos:111461308"/>
<gene>
    <name evidence="3" type="primary">LOC111461308</name>
</gene>
<organism evidence="2 3">
    <name type="scientific">Cucurbita moschata</name>
    <name type="common">Winter crookneck squash</name>
    <name type="synonym">Cucurbita pepo var. moschata</name>
    <dbReference type="NCBI Taxonomy" id="3662"/>
    <lineage>
        <taxon>Eukaryota</taxon>
        <taxon>Viridiplantae</taxon>
        <taxon>Streptophyta</taxon>
        <taxon>Embryophyta</taxon>
        <taxon>Tracheophyta</taxon>
        <taxon>Spermatophyta</taxon>
        <taxon>Magnoliopsida</taxon>
        <taxon>eudicotyledons</taxon>
        <taxon>Gunneridae</taxon>
        <taxon>Pentapetalae</taxon>
        <taxon>rosids</taxon>
        <taxon>fabids</taxon>
        <taxon>Cucurbitales</taxon>
        <taxon>Cucurbitaceae</taxon>
        <taxon>Cucurbiteae</taxon>
        <taxon>Cucurbita</taxon>
    </lineage>
</organism>
<accession>A0A6J1HBD8</accession>
<dbReference type="PANTHER" id="PTHR34198">
    <property type="entry name" value="OS01G0175100 PROTEIN"/>
    <property type="match status" value="1"/>
</dbReference>
<evidence type="ECO:0000256" key="1">
    <source>
        <dbReference type="SAM" id="MobiDB-lite"/>
    </source>
</evidence>
<evidence type="ECO:0000313" key="2">
    <source>
        <dbReference type="Proteomes" id="UP000504609"/>
    </source>
</evidence>
<dbReference type="GeneID" id="111461308"/>
<keyword evidence="2" id="KW-1185">Reference proteome</keyword>
<feature type="region of interest" description="Disordered" evidence="1">
    <location>
        <begin position="18"/>
        <end position="85"/>
    </location>
</feature>
<proteinExistence type="predicted"/>
<sequence length="126" mass="13868">MATNLFTFAPTSIRACASSADHNRRKASSSSSSSSNWWAPVFGWSSEPDYIDSGNKSNPKNLADGVSKSDPETKSSRNRFSPGCFTESKARQLRLMTMETESFHDVMYHSAIASRLATDFKSRGDS</sequence>
<evidence type="ECO:0000313" key="3">
    <source>
        <dbReference type="RefSeq" id="XP_022960569.1"/>
    </source>
</evidence>
<dbReference type="AlphaFoldDB" id="A0A6J1HBD8"/>
<reference evidence="3" key="1">
    <citation type="submission" date="2025-08" db="UniProtKB">
        <authorList>
            <consortium name="RefSeq"/>
        </authorList>
    </citation>
    <scope>IDENTIFICATION</scope>
    <source>
        <tissue evidence="3">Young leaves</tissue>
    </source>
</reference>
<dbReference type="PANTHER" id="PTHR34198:SF21">
    <property type="entry name" value="PROTEIN, PUTATIVE-RELATED"/>
    <property type="match status" value="1"/>
</dbReference>
<dbReference type="RefSeq" id="XP_022960569.1">
    <property type="nucleotide sequence ID" value="XM_023104801.1"/>
</dbReference>
<name>A0A6J1HBD8_CUCMO</name>
<dbReference type="Proteomes" id="UP000504609">
    <property type="component" value="Unplaced"/>
</dbReference>